<dbReference type="KEGG" id="tact:SG35_030900"/>
<evidence type="ECO:0000313" key="1">
    <source>
        <dbReference type="EMBL" id="WDE02167.1"/>
    </source>
</evidence>
<sequence>MHKYLLAFILSVPLIGCYNKWQELELYAGKIACDDSRTAIIKRAASYQAKVLIDDESQSVQVSKGVETVVIQFDKNNKITLVSVFQIELKFFGLHRRQLTPYILLDCYSKSLNQ</sequence>
<protein>
    <submittedName>
        <fullName evidence="1">Uncharacterized protein</fullName>
    </submittedName>
</protein>
<name>A0AAE9YX53_9GAMM</name>
<gene>
    <name evidence="1" type="ORF">SG35_030900</name>
</gene>
<evidence type="ECO:0000313" key="2">
    <source>
        <dbReference type="Proteomes" id="UP000032568"/>
    </source>
</evidence>
<proteinExistence type="predicted"/>
<reference evidence="1 2" key="2">
    <citation type="journal article" date="2022" name="Mar. Drugs">
        <title>Bioassay-Guided Fractionation Leads to the Detection of Cholic Acid Generated by the Rare Thalassomonas sp.</title>
        <authorList>
            <person name="Pheiffer F."/>
            <person name="Schneider Y.K."/>
            <person name="Hansen E.H."/>
            <person name="Andersen J.H."/>
            <person name="Isaksson J."/>
            <person name="Busche T."/>
            <person name="R C."/>
            <person name="Kalinowski J."/>
            <person name="Zyl L.V."/>
            <person name="Trindade M."/>
        </authorList>
    </citation>
    <scope>NUCLEOTIDE SEQUENCE [LARGE SCALE GENOMIC DNA]</scope>
    <source>
        <strain evidence="1 2">A5K-106</strain>
    </source>
</reference>
<reference evidence="1 2" key="1">
    <citation type="journal article" date="2015" name="Genome Announc.">
        <title>Draft Genome Sequences of Marine Isolates of Thalassomonas viridans and Thalassomonas actiniarum.</title>
        <authorList>
            <person name="Olonade I."/>
            <person name="van Zyl L.J."/>
            <person name="Trindade M."/>
        </authorList>
    </citation>
    <scope>NUCLEOTIDE SEQUENCE [LARGE SCALE GENOMIC DNA]</scope>
    <source>
        <strain evidence="1 2">A5K-106</strain>
    </source>
</reference>
<dbReference type="RefSeq" id="WP_044831025.1">
    <property type="nucleotide sequence ID" value="NZ_CP059736.1"/>
</dbReference>
<keyword evidence="2" id="KW-1185">Reference proteome</keyword>
<dbReference type="AlphaFoldDB" id="A0AAE9YX53"/>
<dbReference type="EMBL" id="CP059736">
    <property type="protein sequence ID" value="WDE02167.1"/>
    <property type="molecule type" value="Genomic_DNA"/>
</dbReference>
<organism evidence="1 2">
    <name type="scientific">Thalassomonas actiniarum</name>
    <dbReference type="NCBI Taxonomy" id="485447"/>
    <lineage>
        <taxon>Bacteria</taxon>
        <taxon>Pseudomonadati</taxon>
        <taxon>Pseudomonadota</taxon>
        <taxon>Gammaproteobacteria</taxon>
        <taxon>Alteromonadales</taxon>
        <taxon>Colwelliaceae</taxon>
        <taxon>Thalassomonas</taxon>
    </lineage>
</organism>
<dbReference type="Proteomes" id="UP000032568">
    <property type="component" value="Chromosome pTact"/>
</dbReference>
<accession>A0AAE9YX53</accession>